<name>A0AAV4FCL2_9GAST</name>
<evidence type="ECO:0000313" key="2">
    <source>
        <dbReference type="Proteomes" id="UP000762676"/>
    </source>
</evidence>
<evidence type="ECO:0000313" key="1">
    <source>
        <dbReference type="EMBL" id="GFR70704.1"/>
    </source>
</evidence>
<dbReference type="AlphaFoldDB" id="A0AAV4FCL2"/>
<gene>
    <name evidence="1" type="ORF">ElyMa_002079300</name>
</gene>
<proteinExistence type="predicted"/>
<sequence>MLTCVLFSRNIFCAKCHSEGEKLDEWSGRVKCVGSAGPLVSATHSQEDLYSKLVDPSSVNSSTCELVYGRPSASDLDPAKTRDGTYTRLCNKVSNTLIDTCNASGVTRFRDANIEAACAMYESVFDGIYRNLFCYICNQPFPYSLQYIESIVHWGYPANSARVSFAALLDLSGSDTWAGQAEEALGQEDQCNSTQVFDVVTVSRKVHGESQLGNFETRGNKI</sequence>
<dbReference type="Proteomes" id="UP000762676">
    <property type="component" value="Unassembled WGS sequence"/>
</dbReference>
<accession>A0AAV4FCL2</accession>
<reference evidence="1 2" key="1">
    <citation type="journal article" date="2021" name="Elife">
        <title>Chloroplast acquisition without the gene transfer in kleptoplastic sea slugs, Plakobranchus ocellatus.</title>
        <authorList>
            <person name="Maeda T."/>
            <person name="Takahashi S."/>
            <person name="Yoshida T."/>
            <person name="Shimamura S."/>
            <person name="Takaki Y."/>
            <person name="Nagai Y."/>
            <person name="Toyoda A."/>
            <person name="Suzuki Y."/>
            <person name="Arimoto A."/>
            <person name="Ishii H."/>
            <person name="Satoh N."/>
            <person name="Nishiyama T."/>
            <person name="Hasebe M."/>
            <person name="Maruyama T."/>
            <person name="Minagawa J."/>
            <person name="Obokata J."/>
            <person name="Shigenobu S."/>
        </authorList>
    </citation>
    <scope>NUCLEOTIDE SEQUENCE [LARGE SCALE GENOMIC DNA]</scope>
</reference>
<protein>
    <submittedName>
        <fullName evidence="1">Uncharacterized protein</fullName>
    </submittedName>
</protein>
<dbReference type="EMBL" id="BMAT01004228">
    <property type="protein sequence ID" value="GFR70704.1"/>
    <property type="molecule type" value="Genomic_DNA"/>
</dbReference>
<organism evidence="1 2">
    <name type="scientific">Elysia marginata</name>
    <dbReference type="NCBI Taxonomy" id="1093978"/>
    <lineage>
        <taxon>Eukaryota</taxon>
        <taxon>Metazoa</taxon>
        <taxon>Spiralia</taxon>
        <taxon>Lophotrochozoa</taxon>
        <taxon>Mollusca</taxon>
        <taxon>Gastropoda</taxon>
        <taxon>Heterobranchia</taxon>
        <taxon>Euthyneura</taxon>
        <taxon>Panpulmonata</taxon>
        <taxon>Sacoglossa</taxon>
        <taxon>Placobranchoidea</taxon>
        <taxon>Plakobranchidae</taxon>
        <taxon>Elysia</taxon>
    </lineage>
</organism>
<keyword evidence="2" id="KW-1185">Reference proteome</keyword>
<comment type="caution">
    <text evidence="1">The sequence shown here is derived from an EMBL/GenBank/DDBJ whole genome shotgun (WGS) entry which is preliminary data.</text>
</comment>